<evidence type="ECO:0000313" key="1">
    <source>
        <dbReference type="EMBL" id="MEC1177637.1"/>
    </source>
</evidence>
<dbReference type="AlphaFoldDB" id="A0AAW9NKD6"/>
<name>A0AAW9NKD6_9BACL</name>
<evidence type="ECO:0000313" key="2">
    <source>
        <dbReference type="Proteomes" id="UP001344888"/>
    </source>
</evidence>
<gene>
    <name evidence="1" type="ORF">P9B03_04000</name>
</gene>
<comment type="caution">
    <text evidence="1">The sequence shown here is derived from an EMBL/GenBank/DDBJ whole genome shotgun (WGS) entry which is preliminary data.</text>
</comment>
<proteinExistence type="predicted"/>
<organism evidence="1 2">
    <name type="scientific">Metasolibacillus meyeri</name>
    <dbReference type="NCBI Taxonomy" id="1071052"/>
    <lineage>
        <taxon>Bacteria</taxon>
        <taxon>Bacillati</taxon>
        <taxon>Bacillota</taxon>
        <taxon>Bacilli</taxon>
        <taxon>Bacillales</taxon>
        <taxon>Caryophanaceae</taxon>
        <taxon>Metasolibacillus</taxon>
    </lineage>
</organism>
<reference evidence="1 2" key="1">
    <citation type="submission" date="2023-03" db="EMBL/GenBank/DDBJ databases">
        <title>Bacillus Genome Sequencing.</title>
        <authorList>
            <person name="Dunlap C."/>
        </authorList>
    </citation>
    <scope>NUCLEOTIDE SEQUENCE [LARGE SCALE GENOMIC DNA]</scope>
    <source>
        <strain evidence="1 2">B-59205</strain>
    </source>
</reference>
<dbReference type="RefSeq" id="WP_326122069.1">
    <property type="nucleotide sequence ID" value="NZ_JARSFG010000005.1"/>
</dbReference>
<dbReference type="EMBL" id="JARSFG010000005">
    <property type="protein sequence ID" value="MEC1177637.1"/>
    <property type="molecule type" value="Genomic_DNA"/>
</dbReference>
<keyword evidence="2" id="KW-1185">Reference proteome</keyword>
<accession>A0AAW9NKD6</accession>
<dbReference type="Proteomes" id="UP001344888">
    <property type="component" value="Unassembled WGS sequence"/>
</dbReference>
<sequence length="93" mass="10960">MKKAETKIQKMKKNLPYGKYVFKDGSQILFNRHYEPLFLTEVGPNQKEILQAKIEDAKKQWFYSDSNSPWTNQDTLTKCKEILKVFGVQNEKS</sequence>
<protein>
    <submittedName>
        <fullName evidence="1">Uncharacterized protein</fullName>
    </submittedName>
</protein>